<gene>
    <name evidence="2" type="ORF">CEXT_397931</name>
</gene>
<feature type="chain" id="PRO_5043596036" description="Secreted protein" evidence="1">
    <location>
        <begin position="17"/>
        <end position="95"/>
    </location>
</feature>
<proteinExistence type="predicted"/>
<accession>A0AAV4S6P8</accession>
<evidence type="ECO:0008006" key="4">
    <source>
        <dbReference type="Google" id="ProtNLM"/>
    </source>
</evidence>
<sequence>MGSTIIFSLIFGHTVALLELPNRHSCHTVNMRPGPWRQSVVWCCRVSARQLFYVTTRQDIFHRVVPGTSNQGIGKPRSINHMKEQKYMLVRIYNF</sequence>
<dbReference type="AlphaFoldDB" id="A0AAV4S6P8"/>
<dbReference type="Proteomes" id="UP001054945">
    <property type="component" value="Unassembled WGS sequence"/>
</dbReference>
<keyword evidence="1" id="KW-0732">Signal</keyword>
<name>A0AAV4S6P8_CAEEX</name>
<feature type="signal peptide" evidence="1">
    <location>
        <begin position="1"/>
        <end position="16"/>
    </location>
</feature>
<evidence type="ECO:0000313" key="3">
    <source>
        <dbReference type="Proteomes" id="UP001054945"/>
    </source>
</evidence>
<dbReference type="EMBL" id="BPLR01008994">
    <property type="protein sequence ID" value="GIY28846.1"/>
    <property type="molecule type" value="Genomic_DNA"/>
</dbReference>
<keyword evidence="3" id="KW-1185">Reference proteome</keyword>
<evidence type="ECO:0000256" key="1">
    <source>
        <dbReference type="SAM" id="SignalP"/>
    </source>
</evidence>
<evidence type="ECO:0000313" key="2">
    <source>
        <dbReference type="EMBL" id="GIY28846.1"/>
    </source>
</evidence>
<comment type="caution">
    <text evidence="2">The sequence shown here is derived from an EMBL/GenBank/DDBJ whole genome shotgun (WGS) entry which is preliminary data.</text>
</comment>
<reference evidence="2 3" key="1">
    <citation type="submission" date="2021-06" db="EMBL/GenBank/DDBJ databases">
        <title>Caerostris extrusa draft genome.</title>
        <authorList>
            <person name="Kono N."/>
            <person name="Arakawa K."/>
        </authorList>
    </citation>
    <scope>NUCLEOTIDE SEQUENCE [LARGE SCALE GENOMIC DNA]</scope>
</reference>
<protein>
    <recommendedName>
        <fullName evidence="4">Secreted protein</fullName>
    </recommendedName>
</protein>
<organism evidence="2 3">
    <name type="scientific">Caerostris extrusa</name>
    <name type="common">Bark spider</name>
    <name type="synonym">Caerostris bankana</name>
    <dbReference type="NCBI Taxonomy" id="172846"/>
    <lineage>
        <taxon>Eukaryota</taxon>
        <taxon>Metazoa</taxon>
        <taxon>Ecdysozoa</taxon>
        <taxon>Arthropoda</taxon>
        <taxon>Chelicerata</taxon>
        <taxon>Arachnida</taxon>
        <taxon>Araneae</taxon>
        <taxon>Araneomorphae</taxon>
        <taxon>Entelegynae</taxon>
        <taxon>Araneoidea</taxon>
        <taxon>Araneidae</taxon>
        <taxon>Caerostris</taxon>
    </lineage>
</organism>